<name>Q023C7_SOLUE</name>
<sequence length="181" mass="20280">MPITIGAKRESDFTDPIGMLGDCHRRIERFLHVLVSVAKQNGGLLDDEQRTALITSLRYFREAAPKHTADEEDSLFPRLRRTGDAEASALLARIESLEQEHECASKVHYEVDQLGQRWLDQLTLTVDEASRLSTLVGQLAILYRRHIEIEDTEIFPVAAKVLSPADRTSVGAEMASRRGIA</sequence>
<dbReference type="Pfam" id="PF01814">
    <property type="entry name" value="Hemerythrin"/>
    <property type="match status" value="1"/>
</dbReference>
<dbReference type="OrthoDB" id="119553at2"/>
<dbReference type="InterPro" id="IPR012312">
    <property type="entry name" value="Hemerythrin-like"/>
</dbReference>
<accession>Q023C7</accession>
<dbReference type="EMBL" id="CP000473">
    <property type="protein sequence ID" value="ABJ83919.1"/>
    <property type="molecule type" value="Genomic_DNA"/>
</dbReference>
<dbReference type="InParanoid" id="Q023C7"/>
<dbReference type="HOGENOM" id="CLU_113668_0_0_0"/>
<dbReference type="KEGG" id="sus:Acid_2934"/>
<feature type="domain" description="Hemerythrin-like" evidence="1">
    <location>
        <begin position="16"/>
        <end position="157"/>
    </location>
</feature>
<gene>
    <name evidence="2" type="ordered locus">Acid_2934</name>
</gene>
<organism evidence="2">
    <name type="scientific">Solibacter usitatus (strain Ellin6076)</name>
    <dbReference type="NCBI Taxonomy" id="234267"/>
    <lineage>
        <taxon>Bacteria</taxon>
        <taxon>Pseudomonadati</taxon>
        <taxon>Acidobacteriota</taxon>
        <taxon>Terriglobia</taxon>
        <taxon>Bryobacterales</taxon>
        <taxon>Solibacteraceae</taxon>
        <taxon>Candidatus Solibacter</taxon>
    </lineage>
</organism>
<dbReference type="eggNOG" id="COG3945">
    <property type="taxonomic scope" value="Bacteria"/>
</dbReference>
<dbReference type="CDD" id="cd12108">
    <property type="entry name" value="Hr-like"/>
    <property type="match status" value="1"/>
</dbReference>
<proteinExistence type="predicted"/>
<dbReference type="Gene3D" id="1.20.120.520">
    <property type="entry name" value="nmb1532 protein domain like"/>
    <property type="match status" value="1"/>
</dbReference>
<protein>
    <submittedName>
        <fullName evidence="2">Hemerythrin HHE cation binding domain protein</fullName>
    </submittedName>
</protein>
<dbReference type="STRING" id="234267.Acid_2934"/>
<evidence type="ECO:0000313" key="2">
    <source>
        <dbReference type="EMBL" id="ABJ83919.1"/>
    </source>
</evidence>
<evidence type="ECO:0000259" key="1">
    <source>
        <dbReference type="Pfam" id="PF01814"/>
    </source>
</evidence>
<dbReference type="AlphaFoldDB" id="Q023C7"/>
<reference evidence="2" key="1">
    <citation type="submission" date="2006-10" db="EMBL/GenBank/DDBJ databases">
        <title>Complete sequence of Solibacter usitatus Ellin6076.</title>
        <authorList>
            <consortium name="US DOE Joint Genome Institute"/>
            <person name="Copeland A."/>
            <person name="Lucas S."/>
            <person name="Lapidus A."/>
            <person name="Barry K."/>
            <person name="Detter J.C."/>
            <person name="Glavina del Rio T."/>
            <person name="Hammon N."/>
            <person name="Israni S."/>
            <person name="Dalin E."/>
            <person name="Tice H."/>
            <person name="Pitluck S."/>
            <person name="Thompson L.S."/>
            <person name="Brettin T."/>
            <person name="Bruce D."/>
            <person name="Han C."/>
            <person name="Tapia R."/>
            <person name="Gilna P."/>
            <person name="Schmutz J."/>
            <person name="Larimer F."/>
            <person name="Land M."/>
            <person name="Hauser L."/>
            <person name="Kyrpides N."/>
            <person name="Mikhailova N."/>
            <person name="Janssen P.H."/>
            <person name="Kuske C.R."/>
            <person name="Richardson P."/>
        </authorList>
    </citation>
    <scope>NUCLEOTIDE SEQUENCE</scope>
    <source>
        <strain evidence="2">Ellin6076</strain>
    </source>
</reference>